<dbReference type="InterPro" id="IPR029062">
    <property type="entry name" value="Class_I_gatase-like"/>
</dbReference>
<keyword evidence="6" id="KW-1185">Reference proteome</keyword>
<dbReference type="RefSeq" id="WP_130037178.1">
    <property type="nucleotide sequence ID" value="NZ_JACCEV010000001.1"/>
</dbReference>
<dbReference type="InterPro" id="IPR052158">
    <property type="entry name" value="INH-QAR"/>
</dbReference>
<dbReference type="PANTHER" id="PTHR43130">
    <property type="entry name" value="ARAC-FAMILY TRANSCRIPTIONAL REGULATOR"/>
    <property type="match status" value="1"/>
</dbReference>
<dbReference type="Proteomes" id="UP000554144">
    <property type="component" value="Unassembled WGS sequence"/>
</dbReference>
<keyword evidence="1" id="KW-0805">Transcription regulation</keyword>
<dbReference type="InterPro" id="IPR018062">
    <property type="entry name" value="HTH_AraC-typ_CS"/>
</dbReference>
<feature type="domain" description="HTH araC/xylS-type" evidence="4">
    <location>
        <begin position="222"/>
        <end position="319"/>
    </location>
</feature>
<dbReference type="GO" id="GO:0043565">
    <property type="term" value="F:sequence-specific DNA binding"/>
    <property type="evidence" value="ECO:0007669"/>
    <property type="project" value="InterPro"/>
</dbReference>
<dbReference type="CDD" id="cd03137">
    <property type="entry name" value="GATase1_AraC_1"/>
    <property type="match status" value="1"/>
</dbReference>
<dbReference type="Pfam" id="PF01965">
    <property type="entry name" value="DJ-1_PfpI"/>
    <property type="match status" value="1"/>
</dbReference>
<dbReference type="InterPro" id="IPR002818">
    <property type="entry name" value="DJ-1/PfpI"/>
</dbReference>
<proteinExistence type="predicted"/>
<protein>
    <submittedName>
        <fullName evidence="5">DJ-1/PfpI family protein</fullName>
    </submittedName>
</protein>
<sequence length="323" mass="34512">MRRIVFIVYPEFELLDMSGPVAVFNGANRALAAHGEPLCYSVELASAAGGPVASSSGVVVHTRSLDDAAVQAVDTLLVVGAEREPLLQTMEDPILRKTLPALAHQAKRLGSICTGAFILAGLGLLDGHRVATHWDGCAPLAQAFPALNVDAEALYVEDGRYWTSAGVTTGIDMALAMVAYDLSAAIVGEVAKRLVLYARRPGHQSQFSSLLQAQTKADSPFADLIAWIQAHLDAPLDVTVLSEHAGLSARTFHRKFVAATGATPARFVETARLDAARLLLTRGVPLKSVAARVGLFPAARLNNVFERRFGISPRLFRDMHASL</sequence>
<dbReference type="Gene3D" id="1.10.10.60">
    <property type="entry name" value="Homeodomain-like"/>
    <property type="match status" value="1"/>
</dbReference>
<organism evidence="5 6">
    <name type="scientific">Pollutimonas harenae</name>
    <dbReference type="NCBI Taxonomy" id="657015"/>
    <lineage>
        <taxon>Bacteria</taxon>
        <taxon>Pseudomonadati</taxon>
        <taxon>Pseudomonadota</taxon>
        <taxon>Betaproteobacteria</taxon>
        <taxon>Burkholderiales</taxon>
        <taxon>Alcaligenaceae</taxon>
        <taxon>Pollutimonas</taxon>
    </lineage>
</organism>
<evidence type="ECO:0000256" key="3">
    <source>
        <dbReference type="ARBA" id="ARBA00023163"/>
    </source>
</evidence>
<evidence type="ECO:0000313" key="5">
    <source>
        <dbReference type="EMBL" id="NYT85220.1"/>
    </source>
</evidence>
<accession>A0A853GZM7</accession>
<dbReference type="InterPro" id="IPR018060">
    <property type="entry name" value="HTH_AraC"/>
</dbReference>
<dbReference type="PROSITE" id="PS01124">
    <property type="entry name" value="HTH_ARAC_FAMILY_2"/>
    <property type="match status" value="1"/>
</dbReference>
<keyword evidence="2" id="KW-0238">DNA-binding</keyword>
<evidence type="ECO:0000256" key="1">
    <source>
        <dbReference type="ARBA" id="ARBA00023015"/>
    </source>
</evidence>
<evidence type="ECO:0000256" key="2">
    <source>
        <dbReference type="ARBA" id="ARBA00023125"/>
    </source>
</evidence>
<gene>
    <name evidence="5" type="ORF">H0A62_06350</name>
</gene>
<evidence type="ECO:0000259" key="4">
    <source>
        <dbReference type="PROSITE" id="PS01124"/>
    </source>
</evidence>
<dbReference type="Gene3D" id="3.40.50.880">
    <property type="match status" value="1"/>
</dbReference>
<dbReference type="SUPFAM" id="SSF46689">
    <property type="entry name" value="Homeodomain-like"/>
    <property type="match status" value="2"/>
</dbReference>
<dbReference type="AlphaFoldDB" id="A0A853GZM7"/>
<dbReference type="SMART" id="SM00342">
    <property type="entry name" value="HTH_ARAC"/>
    <property type="match status" value="1"/>
</dbReference>
<dbReference type="EMBL" id="JACCEV010000001">
    <property type="protein sequence ID" value="NYT85220.1"/>
    <property type="molecule type" value="Genomic_DNA"/>
</dbReference>
<dbReference type="SUPFAM" id="SSF52317">
    <property type="entry name" value="Class I glutamine amidotransferase-like"/>
    <property type="match status" value="1"/>
</dbReference>
<dbReference type="PROSITE" id="PS00041">
    <property type="entry name" value="HTH_ARAC_FAMILY_1"/>
    <property type="match status" value="1"/>
</dbReference>
<reference evidence="5 6" key="1">
    <citation type="submission" date="2020-07" db="EMBL/GenBank/DDBJ databases">
        <title>Taxonomic revisions and descriptions of new bacterial species based on genomic comparisons in the high-G+C-content subgroup of the family Alcaligenaceae.</title>
        <authorList>
            <person name="Szabo A."/>
            <person name="Felfoldi T."/>
        </authorList>
    </citation>
    <scope>NUCLEOTIDE SEQUENCE [LARGE SCALE GENOMIC DNA]</scope>
    <source>
        <strain evidence="5 6">DSM 25667</strain>
    </source>
</reference>
<keyword evidence="3" id="KW-0804">Transcription</keyword>
<name>A0A853GZM7_9BURK</name>
<evidence type="ECO:0000313" key="6">
    <source>
        <dbReference type="Proteomes" id="UP000554144"/>
    </source>
</evidence>
<dbReference type="InterPro" id="IPR009057">
    <property type="entry name" value="Homeodomain-like_sf"/>
</dbReference>
<comment type="caution">
    <text evidence="5">The sequence shown here is derived from an EMBL/GenBank/DDBJ whole genome shotgun (WGS) entry which is preliminary data.</text>
</comment>
<dbReference type="Pfam" id="PF12833">
    <property type="entry name" value="HTH_18"/>
    <property type="match status" value="1"/>
</dbReference>
<dbReference type="GO" id="GO:0003700">
    <property type="term" value="F:DNA-binding transcription factor activity"/>
    <property type="evidence" value="ECO:0007669"/>
    <property type="project" value="InterPro"/>
</dbReference>
<dbReference type="PANTHER" id="PTHR43130:SF3">
    <property type="entry name" value="HTH-TYPE TRANSCRIPTIONAL REGULATOR RV1931C"/>
    <property type="match status" value="1"/>
</dbReference>
<dbReference type="OrthoDB" id="8543772at2"/>